<dbReference type="GO" id="GO:0007099">
    <property type="term" value="P:centriole replication"/>
    <property type="evidence" value="ECO:0007669"/>
    <property type="project" value="TreeGrafter"/>
</dbReference>
<dbReference type="Proteomes" id="UP000267096">
    <property type="component" value="Unassembled WGS sequence"/>
</dbReference>
<dbReference type="PANTHER" id="PTHR45589">
    <property type="entry name" value="WD REPEAT DOMAIN 62, ISOFORM G"/>
    <property type="match status" value="1"/>
</dbReference>
<dbReference type="Pfam" id="PF00400">
    <property type="entry name" value="WD40"/>
    <property type="match status" value="1"/>
</dbReference>
<organism evidence="5">
    <name type="scientific">Anisakis simplex</name>
    <name type="common">Herring worm</name>
    <dbReference type="NCBI Taxonomy" id="6269"/>
    <lineage>
        <taxon>Eukaryota</taxon>
        <taxon>Metazoa</taxon>
        <taxon>Ecdysozoa</taxon>
        <taxon>Nematoda</taxon>
        <taxon>Chromadorea</taxon>
        <taxon>Rhabditida</taxon>
        <taxon>Spirurina</taxon>
        <taxon>Ascaridomorpha</taxon>
        <taxon>Ascaridoidea</taxon>
        <taxon>Anisakidae</taxon>
        <taxon>Anisakis</taxon>
        <taxon>Anisakis simplex complex</taxon>
    </lineage>
</organism>
<feature type="domain" description="MABP1/WDR62 second WD40" evidence="2">
    <location>
        <begin position="352"/>
        <end position="698"/>
    </location>
</feature>
<evidence type="ECO:0000313" key="4">
    <source>
        <dbReference type="Proteomes" id="UP000267096"/>
    </source>
</evidence>
<dbReference type="PANTHER" id="PTHR45589:SF1">
    <property type="entry name" value="WD REPEAT DOMAIN 62, ISOFORM G"/>
    <property type="match status" value="1"/>
</dbReference>
<feature type="repeat" description="WD" evidence="1">
    <location>
        <begin position="665"/>
        <end position="700"/>
    </location>
</feature>
<name>A0A0M3K468_ANISI</name>
<dbReference type="SMART" id="SM00320">
    <property type="entry name" value="WD40"/>
    <property type="match status" value="9"/>
</dbReference>
<dbReference type="Gene3D" id="2.130.10.10">
    <property type="entry name" value="YVTN repeat-like/Quinoprotein amine dehydrogenase"/>
    <property type="match status" value="3"/>
</dbReference>
<accession>A0A0M3K468</accession>
<dbReference type="InterPro" id="IPR052779">
    <property type="entry name" value="WDR62"/>
</dbReference>
<dbReference type="Pfam" id="PF24782">
    <property type="entry name" value="WD40_MABP1-WDR62_2nd"/>
    <property type="match status" value="1"/>
</dbReference>
<dbReference type="OrthoDB" id="6154712at2759"/>
<protein>
    <submittedName>
        <fullName evidence="5">Putative wd40 protein (inferred by orthology to a S. mansoni protein)</fullName>
    </submittedName>
</protein>
<dbReference type="GO" id="GO:0072686">
    <property type="term" value="C:mitotic spindle"/>
    <property type="evidence" value="ECO:0007669"/>
    <property type="project" value="TreeGrafter"/>
</dbReference>
<evidence type="ECO:0000256" key="1">
    <source>
        <dbReference type="PROSITE-ProRule" id="PRU00221"/>
    </source>
</evidence>
<dbReference type="InterPro" id="IPR011047">
    <property type="entry name" value="Quinoprotein_ADH-like_sf"/>
</dbReference>
<dbReference type="EMBL" id="UYRR01032151">
    <property type="protein sequence ID" value="VDK54418.1"/>
    <property type="molecule type" value="Genomic_DNA"/>
</dbReference>
<proteinExistence type="predicted"/>
<dbReference type="PROSITE" id="PS50082">
    <property type="entry name" value="WD_REPEATS_2"/>
    <property type="match status" value="1"/>
</dbReference>
<evidence type="ECO:0000259" key="2">
    <source>
        <dbReference type="Pfam" id="PF24782"/>
    </source>
</evidence>
<gene>
    <name evidence="3" type="ORF">ASIM_LOCUS15166</name>
</gene>
<dbReference type="InterPro" id="IPR015943">
    <property type="entry name" value="WD40/YVTN_repeat-like_dom_sf"/>
</dbReference>
<dbReference type="InterPro" id="IPR001680">
    <property type="entry name" value="WD40_rpt"/>
</dbReference>
<dbReference type="InterPro" id="IPR056162">
    <property type="entry name" value="WD40_MABP1-WDR62_2nd"/>
</dbReference>
<dbReference type="WBParaSite" id="ASIM_0001575901-mRNA-1">
    <property type="protein sequence ID" value="ASIM_0001575901-mRNA-1"/>
    <property type="gene ID" value="ASIM_0001575901"/>
</dbReference>
<keyword evidence="4" id="KW-1185">Reference proteome</keyword>
<sequence>AKLERVIGCTASSRCSIAVDQHKGLIAYPAGSTVVLQNPNTGAQAHLIGTTKNNITCLAFSKCGGYLATGECGHEPRIRVWQLYDTNGQFCFNQLTDIKYHQIGIVCVRFTHEDKYILSIGNRHDKAIAIWDWRTKMKIAENRLTSKINSVDENEQGVYVTVGMRHVKFWHIALNTKSDRQMPLQGRSAILADHRNNTFVDVCCVSNNRTFSITETKMLVEFNDKKLVNTYDLNGEVPHSLVGGNHELFIGFNNGTIRCFDTDTVEHKRTYCKPHHFLCDIARGVSADALLPTSHPADARYPDVRALCYNKRTDVMTVVYSDRSIYNWKHIPNTDSYSKLSSQLFHVGSILSLEVYSNVHSFLPFGTFITGGVDETIRLWNVDQKINQFDQAYSSSLPPTNVYSEDLKKIIYLANTNNSLTEAPEQVLAPSMDLKVGAKSLRVSPDGQHLACGGRDGNLRVYDLTLPDTPMVTICEAHEAEIMCLEYSDPERCDHYLLASGSRDRLVHLFDPRSDYTPLTTIDDNHSTINSIVFTTVISGTSENLARDFCLITCAADRVITVHKLLDTAESSGVTFKRSNQMKAQFGLNHMLLSGDTLLTACQDRLLRSFGFNGKVVKQIKGTSTDDGQLTKVRLDPSGTYAATVCSDRNVYIVEASTGDCAAVLSGQSDSVTDVAFTNDCKRLIVVSYSGCIFVWRLSNLLSNKMAENLKKVSAGSTVATNQLSTASTIADRPETPDSLLGGTSSDAASERHQIAVQRAIPSKVRSSAFLWDYFYLF</sequence>
<keyword evidence="1" id="KW-0853">WD repeat</keyword>
<reference evidence="5" key="1">
    <citation type="submission" date="2017-02" db="UniProtKB">
        <authorList>
            <consortium name="WormBaseParasite"/>
        </authorList>
    </citation>
    <scope>IDENTIFICATION</scope>
</reference>
<reference evidence="3 4" key="2">
    <citation type="submission" date="2018-11" db="EMBL/GenBank/DDBJ databases">
        <authorList>
            <consortium name="Pathogen Informatics"/>
        </authorList>
    </citation>
    <scope>NUCLEOTIDE SEQUENCE [LARGE SCALE GENOMIC DNA]</scope>
</reference>
<evidence type="ECO:0000313" key="3">
    <source>
        <dbReference type="EMBL" id="VDK54418.1"/>
    </source>
</evidence>
<dbReference type="SUPFAM" id="SSF50998">
    <property type="entry name" value="Quinoprotein alcohol dehydrogenase-like"/>
    <property type="match status" value="1"/>
</dbReference>
<evidence type="ECO:0000313" key="5">
    <source>
        <dbReference type="WBParaSite" id="ASIM_0001575901-mRNA-1"/>
    </source>
</evidence>
<dbReference type="AlphaFoldDB" id="A0A0M3K468"/>